<organism evidence="2 3">
    <name type="scientific">Pseudomonas veronii</name>
    <dbReference type="NCBI Taxonomy" id="76761"/>
    <lineage>
        <taxon>Bacteria</taxon>
        <taxon>Pseudomonadati</taxon>
        <taxon>Pseudomonadota</taxon>
        <taxon>Gammaproteobacteria</taxon>
        <taxon>Pseudomonadales</taxon>
        <taxon>Pseudomonadaceae</taxon>
        <taxon>Pseudomonas</taxon>
    </lineage>
</organism>
<reference evidence="2 3" key="1">
    <citation type="journal article" date="2020" name="Front. Microbiol.">
        <title>Genetic Organization of the aprX-lipA2 Operon Affects the Proteolytic Potential of Pseudomonas Species in Milk.</title>
        <authorList>
            <person name="Maier C."/>
            <person name="Huptas C."/>
            <person name="von Neubeck M."/>
            <person name="Scherer S."/>
            <person name="Wenning M."/>
            <person name="Lucking G."/>
        </authorList>
    </citation>
    <scope>NUCLEOTIDE SEQUENCE [LARGE SCALE GENOMIC DNA]</scope>
    <source>
        <strain evidence="2 3">WS 4671</strain>
    </source>
</reference>
<evidence type="ECO:0000313" key="2">
    <source>
        <dbReference type="EMBL" id="NMX97830.1"/>
    </source>
</evidence>
<comment type="caution">
    <text evidence="2">The sequence shown here is derived from an EMBL/GenBank/DDBJ whole genome shotgun (WGS) entry which is preliminary data.</text>
</comment>
<accession>A0A7Y0ZTP6</accession>
<protein>
    <recommendedName>
        <fullName evidence="4">Filamentous hemagglutinin</fullName>
    </recommendedName>
</protein>
<feature type="compositionally biased region" description="Polar residues" evidence="1">
    <location>
        <begin position="22"/>
        <end position="38"/>
    </location>
</feature>
<dbReference type="EMBL" id="JAAQWE010000012">
    <property type="protein sequence ID" value="NMX97830.1"/>
    <property type="molecule type" value="Genomic_DNA"/>
</dbReference>
<dbReference type="RefSeq" id="WP_057004867.1">
    <property type="nucleotide sequence ID" value="NZ_CP149793.1"/>
</dbReference>
<dbReference type="AlphaFoldDB" id="A0A7Y0ZTP6"/>
<evidence type="ECO:0000313" key="3">
    <source>
        <dbReference type="Proteomes" id="UP000552560"/>
    </source>
</evidence>
<dbReference type="CDD" id="cd20732">
    <property type="entry name" value="PoNe_FilH_DUF637_VENN-like"/>
    <property type="match status" value="1"/>
</dbReference>
<evidence type="ECO:0000256" key="1">
    <source>
        <dbReference type="SAM" id="MobiDB-lite"/>
    </source>
</evidence>
<dbReference type="Proteomes" id="UP000552560">
    <property type="component" value="Unassembled WGS sequence"/>
</dbReference>
<sequence>MALKDGVELGEQIAELDAKTAKNWSTDGGQGDWETTQLPDRPVIPKRDPIVSGIPAIGELSGVEPTAGGFVSSAKLNAGGYAITDLTPAEKALAQQVTDGLDKSGALTEELVESVSQRQGLKSLEGGKYGSNNGFDHVYMSADGKSVIVLDSKQITGGGSFSRDANEVVQMSDSWVEKVLGRLDKSSEAYKAVDKARENGSLVKGVAGVDRSSGQLIIAKLK</sequence>
<gene>
    <name evidence="2" type="ORF">HBO43_14605</name>
</gene>
<name>A0A7Y0ZTP6_PSEVE</name>
<evidence type="ECO:0008006" key="4">
    <source>
        <dbReference type="Google" id="ProtNLM"/>
    </source>
</evidence>
<dbReference type="OrthoDB" id="6908569at2"/>
<proteinExistence type="predicted"/>
<feature type="region of interest" description="Disordered" evidence="1">
    <location>
        <begin position="20"/>
        <end position="39"/>
    </location>
</feature>